<gene>
    <name evidence="1" type="ORF">DVS28_a3271</name>
</gene>
<dbReference type="AlphaFoldDB" id="A0A346Y0E9"/>
<dbReference type="Proteomes" id="UP000264006">
    <property type="component" value="Chromosome"/>
</dbReference>
<dbReference type="KEGG" id="euz:DVS28_a3271"/>
<reference evidence="1 2" key="1">
    <citation type="submission" date="2018-09" db="EMBL/GenBank/DDBJ databases">
        <title>Complete genome sequence of Euzebya sp. DY32-46 isolated from seawater of Pacific Ocean.</title>
        <authorList>
            <person name="Xu L."/>
            <person name="Wu Y.-H."/>
            <person name="Xu X.-W."/>
        </authorList>
    </citation>
    <scope>NUCLEOTIDE SEQUENCE [LARGE SCALE GENOMIC DNA]</scope>
    <source>
        <strain evidence="1 2">DY32-46</strain>
    </source>
</reference>
<evidence type="ECO:0000313" key="1">
    <source>
        <dbReference type="EMBL" id="AXV07946.1"/>
    </source>
</evidence>
<sequence length="104" mass="10889">MPTPNLPRRLRPAAMVAVAGLMVACGSGDTLLPALTDDSTCEDAVAIVTTAIDEARSYVGTGRDDAALRDELVFALSAVDERPECVDEDLVRTATGLRSTLNGL</sequence>
<evidence type="ECO:0000313" key="2">
    <source>
        <dbReference type="Proteomes" id="UP000264006"/>
    </source>
</evidence>
<proteinExistence type="predicted"/>
<dbReference type="RefSeq" id="WP_164710631.1">
    <property type="nucleotide sequence ID" value="NZ_CP031165.1"/>
</dbReference>
<keyword evidence="2" id="KW-1185">Reference proteome</keyword>
<protein>
    <submittedName>
        <fullName evidence="1">Uncharacterized protein</fullName>
    </submittedName>
</protein>
<organism evidence="1 2">
    <name type="scientific">Euzebya pacifica</name>
    <dbReference type="NCBI Taxonomy" id="1608957"/>
    <lineage>
        <taxon>Bacteria</taxon>
        <taxon>Bacillati</taxon>
        <taxon>Actinomycetota</taxon>
        <taxon>Nitriliruptoria</taxon>
        <taxon>Euzebyales</taxon>
    </lineage>
</organism>
<dbReference type="EMBL" id="CP031165">
    <property type="protein sequence ID" value="AXV07946.1"/>
    <property type="molecule type" value="Genomic_DNA"/>
</dbReference>
<name>A0A346Y0E9_9ACTN</name>
<accession>A0A346Y0E9</accession>